<comment type="caution">
    <text evidence="6">The sequence shown here is derived from an EMBL/GenBank/DDBJ whole genome shotgun (WGS) entry which is preliminary data.</text>
</comment>
<dbReference type="SUPFAM" id="SSF46785">
    <property type="entry name" value="Winged helix' DNA-binding domain"/>
    <property type="match status" value="1"/>
</dbReference>
<dbReference type="PROSITE" id="PS50931">
    <property type="entry name" value="HTH_LYSR"/>
    <property type="match status" value="1"/>
</dbReference>
<keyword evidence="4" id="KW-0804">Transcription</keyword>
<evidence type="ECO:0000256" key="1">
    <source>
        <dbReference type="ARBA" id="ARBA00009437"/>
    </source>
</evidence>
<evidence type="ECO:0000256" key="2">
    <source>
        <dbReference type="ARBA" id="ARBA00023015"/>
    </source>
</evidence>
<keyword evidence="3" id="KW-0238">DNA-binding</keyword>
<evidence type="ECO:0000313" key="7">
    <source>
        <dbReference type="Proteomes" id="UP000319486"/>
    </source>
</evidence>
<dbReference type="InterPro" id="IPR000847">
    <property type="entry name" value="LysR_HTH_N"/>
</dbReference>
<keyword evidence="2" id="KW-0805">Transcription regulation</keyword>
<dbReference type="InterPro" id="IPR058163">
    <property type="entry name" value="LysR-type_TF_proteobact-type"/>
</dbReference>
<dbReference type="InterPro" id="IPR005119">
    <property type="entry name" value="LysR_subst-bd"/>
</dbReference>
<evidence type="ECO:0000313" key="6">
    <source>
        <dbReference type="EMBL" id="TPG04292.1"/>
    </source>
</evidence>
<gene>
    <name evidence="6" type="ORF">EAH88_18260</name>
</gene>
<dbReference type="GO" id="GO:0003700">
    <property type="term" value="F:DNA-binding transcription factor activity"/>
    <property type="evidence" value="ECO:0007669"/>
    <property type="project" value="InterPro"/>
</dbReference>
<dbReference type="EMBL" id="RCZO01000014">
    <property type="protein sequence ID" value="TPG04292.1"/>
    <property type="molecule type" value="Genomic_DNA"/>
</dbReference>
<dbReference type="AlphaFoldDB" id="A0A502BV17"/>
<dbReference type="Pfam" id="PF03466">
    <property type="entry name" value="LysR_substrate"/>
    <property type="match status" value="1"/>
</dbReference>
<dbReference type="CDD" id="cd08422">
    <property type="entry name" value="PBP2_CrgA_like"/>
    <property type="match status" value="1"/>
</dbReference>
<dbReference type="Gene3D" id="1.10.10.10">
    <property type="entry name" value="Winged helix-like DNA-binding domain superfamily/Winged helix DNA-binding domain"/>
    <property type="match status" value="1"/>
</dbReference>
<dbReference type="FunFam" id="3.40.190.290:FF:000001">
    <property type="entry name" value="Transcriptional regulator, LysR family"/>
    <property type="match status" value="1"/>
</dbReference>
<dbReference type="InterPro" id="IPR036390">
    <property type="entry name" value="WH_DNA-bd_sf"/>
</dbReference>
<dbReference type="Gene3D" id="3.40.190.290">
    <property type="match status" value="1"/>
</dbReference>
<dbReference type="GO" id="GO:0006351">
    <property type="term" value="P:DNA-templated transcription"/>
    <property type="evidence" value="ECO:0007669"/>
    <property type="project" value="TreeGrafter"/>
</dbReference>
<keyword evidence="7" id="KW-1185">Reference proteome</keyword>
<name>A0A502BV17_9GAMM</name>
<feature type="domain" description="HTH lysR-type" evidence="5">
    <location>
        <begin position="1"/>
        <end position="59"/>
    </location>
</feature>
<proteinExistence type="inferred from homology"/>
<dbReference type="PANTHER" id="PTHR30537">
    <property type="entry name" value="HTH-TYPE TRANSCRIPTIONAL REGULATOR"/>
    <property type="match status" value="1"/>
</dbReference>
<dbReference type="RefSeq" id="WP_140655950.1">
    <property type="nucleotide sequence ID" value="NZ_RCZB01000008.1"/>
</dbReference>
<evidence type="ECO:0000259" key="5">
    <source>
        <dbReference type="PROSITE" id="PS50931"/>
    </source>
</evidence>
<dbReference type="Pfam" id="PF00126">
    <property type="entry name" value="HTH_1"/>
    <property type="match status" value="1"/>
</dbReference>
<accession>A0A502BV17</accession>
<dbReference type="PANTHER" id="PTHR30537:SF81">
    <property type="entry name" value="TRANSCRIPTIONAL REGULATOR-RELATED"/>
    <property type="match status" value="1"/>
</dbReference>
<dbReference type="OrthoDB" id="9810065at2"/>
<dbReference type="STRING" id="582702.SAMN05192579_10228"/>
<protein>
    <submittedName>
        <fullName evidence="6">LysR family transcriptional regulator</fullName>
    </submittedName>
</protein>
<evidence type="ECO:0000256" key="4">
    <source>
        <dbReference type="ARBA" id="ARBA00023163"/>
    </source>
</evidence>
<comment type="similarity">
    <text evidence="1">Belongs to the LysR transcriptional regulatory family.</text>
</comment>
<dbReference type="InterPro" id="IPR036388">
    <property type="entry name" value="WH-like_DNA-bd_sf"/>
</dbReference>
<dbReference type="Proteomes" id="UP000319486">
    <property type="component" value="Unassembled WGS sequence"/>
</dbReference>
<sequence length="302" mass="33089">MDRVGDLGLFLRVLDLGSISAAARSLDLSVAVASQRLKRLERDLGVRLLHRTTRQLHATPEGAALAEQGRALVEDLEALTGGLRQGATEVTGTLRVTLPASFGRQYISPLLPEFLALYPRVKLSVNLNDQMLDLVGSGFDLGIRVGALGDSGLVARQLAVNRRVLCAAPDYLRRHGTPRTPADLAAHDCLLLVGSQGRQDVWRFDDGHGVEIAQRVNGRFESNLGELLRDAVVAGLGIAMHSIWHVHEELREGRLQVLLPDYPLAATGIHAVMPQRRLVPPRVRAFVDFLAERLGDHPPWEH</sequence>
<reference evidence="6 7" key="1">
    <citation type="journal article" date="2019" name="Environ. Microbiol.">
        <title>Species interactions and distinct microbial communities in high Arctic permafrost affected cryosols are associated with the CH4 and CO2 gas fluxes.</title>
        <authorList>
            <person name="Altshuler I."/>
            <person name="Hamel J."/>
            <person name="Turney S."/>
            <person name="Magnuson E."/>
            <person name="Levesque R."/>
            <person name="Greer C."/>
            <person name="Whyte L.G."/>
        </authorList>
    </citation>
    <scope>NUCLEOTIDE SEQUENCE [LARGE SCALE GENOMIC DNA]</scope>
    <source>
        <strain evidence="6 7">S13Y</strain>
    </source>
</reference>
<evidence type="ECO:0000256" key="3">
    <source>
        <dbReference type="ARBA" id="ARBA00023125"/>
    </source>
</evidence>
<organism evidence="6 7">
    <name type="scientific">Rhodanobacter glycinis</name>
    <dbReference type="NCBI Taxonomy" id="582702"/>
    <lineage>
        <taxon>Bacteria</taxon>
        <taxon>Pseudomonadati</taxon>
        <taxon>Pseudomonadota</taxon>
        <taxon>Gammaproteobacteria</taxon>
        <taxon>Lysobacterales</taxon>
        <taxon>Rhodanobacteraceae</taxon>
        <taxon>Rhodanobacter</taxon>
    </lineage>
</organism>
<dbReference type="GO" id="GO:0043565">
    <property type="term" value="F:sequence-specific DNA binding"/>
    <property type="evidence" value="ECO:0007669"/>
    <property type="project" value="TreeGrafter"/>
</dbReference>
<dbReference type="SUPFAM" id="SSF53850">
    <property type="entry name" value="Periplasmic binding protein-like II"/>
    <property type="match status" value="1"/>
</dbReference>